<reference evidence="1 2" key="1">
    <citation type="journal article" date="2011" name="J. Bacteriol.">
        <title>Whole-genome sequences of two Borrelia afzelii and two Borrelia garinii Lyme disease agent isolates.</title>
        <authorList>
            <person name="Casjens S.R."/>
            <person name="Mongodin E.F."/>
            <person name="Qiu W.-G."/>
            <person name="Dunn J.J."/>
            <person name="Luft B.J."/>
            <person name="Fraser-Liggett C.M."/>
            <person name="Schutzer S.E."/>
        </authorList>
    </citation>
    <scope>NUCLEOTIDE SEQUENCE [LARGE SCALE GENOMIC DNA]</scope>
    <source>
        <strain evidence="1 2">PBr</strain>
    </source>
</reference>
<protein>
    <submittedName>
        <fullName evidence="1">Uncharacterized protein</fullName>
    </submittedName>
</protein>
<proteinExistence type="predicted"/>
<accession>B8F0Q0</accession>
<keyword evidence="2" id="KW-1185">Reference proteome</keyword>
<sequence length="37" mass="4371">MAPLLVFMVNMGMMDLKKQKFLLERRQEGSKKNDCCH</sequence>
<dbReference type="Proteomes" id="UP000006103">
    <property type="component" value="Plasmid PBr_lp36"/>
</dbReference>
<geneLocation type="plasmid" evidence="1 2">
    <name>PBr_lp36</name>
</geneLocation>
<keyword evidence="1" id="KW-0614">Plasmid</keyword>
<gene>
    <name evidence="1" type="ORF">BGAPBR_K0017</name>
</gene>
<organism evidence="1 2">
    <name type="scientific">Borreliella garinii PBr</name>
    <dbReference type="NCBI Taxonomy" id="498743"/>
    <lineage>
        <taxon>Bacteria</taxon>
        <taxon>Pseudomonadati</taxon>
        <taxon>Spirochaetota</taxon>
        <taxon>Spirochaetia</taxon>
        <taxon>Spirochaetales</taxon>
        <taxon>Borreliaceae</taxon>
        <taxon>Borreliella</taxon>
    </lineage>
</organism>
<name>B8F0Q0_BORGR</name>
<evidence type="ECO:0000313" key="1">
    <source>
        <dbReference type="EMBL" id="ACL34514.1"/>
    </source>
</evidence>
<evidence type="ECO:0000313" key="2">
    <source>
        <dbReference type="Proteomes" id="UP000006103"/>
    </source>
</evidence>
<dbReference type="AlphaFoldDB" id="B8F0Q0"/>
<dbReference type="EMBL" id="CP001302">
    <property type="protein sequence ID" value="ACL34514.1"/>
    <property type="molecule type" value="Genomic_DNA"/>
</dbReference>